<sequence>MPVRARAVMTQAEVLSAVQPSRAEQCRTQLLIMQKELRWSDAPVEQIELTYLSARAELLCGRPEGAAGQLSTVSARIEVLPRLLQPGHHLSTV</sequence>
<name>A0ABT9RID1_9ACTN</name>
<protein>
    <submittedName>
        <fullName evidence="1">Uncharacterized protein</fullName>
    </submittedName>
</protein>
<keyword evidence="2" id="KW-1185">Reference proteome</keyword>
<dbReference type="EMBL" id="JAUSRB010000002">
    <property type="protein sequence ID" value="MDP9868995.1"/>
    <property type="molecule type" value="Genomic_DNA"/>
</dbReference>
<comment type="caution">
    <text evidence="1">The sequence shown here is derived from an EMBL/GenBank/DDBJ whole genome shotgun (WGS) entry which is preliminary data.</text>
</comment>
<dbReference type="Proteomes" id="UP001230426">
    <property type="component" value="Unassembled WGS sequence"/>
</dbReference>
<gene>
    <name evidence="1" type="ORF">J2S55_008261</name>
</gene>
<evidence type="ECO:0000313" key="1">
    <source>
        <dbReference type="EMBL" id="MDP9868995.1"/>
    </source>
</evidence>
<accession>A0ABT9RID1</accession>
<dbReference type="RefSeq" id="WP_306872417.1">
    <property type="nucleotide sequence ID" value="NZ_JAUSRB010000002.1"/>
</dbReference>
<proteinExistence type="predicted"/>
<organism evidence="1 2">
    <name type="scientific">Streptosporangium brasiliense</name>
    <dbReference type="NCBI Taxonomy" id="47480"/>
    <lineage>
        <taxon>Bacteria</taxon>
        <taxon>Bacillati</taxon>
        <taxon>Actinomycetota</taxon>
        <taxon>Actinomycetes</taxon>
        <taxon>Streptosporangiales</taxon>
        <taxon>Streptosporangiaceae</taxon>
        <taxon>Streptosporangium</taxon>
    </lineage>
</organism>
<reference evidence="1 2" key="1">
    <citation type="submission" date="2023-07" db="EMBL/GenBank/DDBJ databases">
        <title>Sequencing the genomes of 1000 actinobacteria strains.</title>
        <authorList>
            <person name="Klenk H.-P."/>
        </authorList>
    </citation>
    <scope>NUCLEOTIDE SEQUENCE [LARGE SCALE GENOMIC DNA]</scope>
    <source>
        <strain evidence="1 2">DSM 44109</strain>
    </source>
</reference>
<evidence type="ECO:0000313" key="2">
    <source>
        <dbReference type="Proteomes" id="UP001230426"/>
    </source>
</evidence>